<dbReference type="Pfam" id="PF04609">
    <property type="entry name" value="MCR_C"/>
    <property type="match status" value="1"/>
</dbReference>
<sequence length="307" mass="34015">MYETLTFTGGVHKSEEIKELIEDLGGFILQDNIMQMELVLNMAVPLNDVNKIEEKSEELLAKLSVAPMAGSEIAIVSPTLARHHLPHAACDISEYLREYGAKDNMIGLARGDGKGTSGISEEEKQLIEEHDIAVFALGSFETCIKTKAFLYDDINIPVIVTGAPDIPIEELPGADAYVGGLGRIPRRLRRGPDIRALDTLVETIEEILNNKKREMNLDPPLVPSIVVKNAIENQIPEIKDVISPAPVTTQLDGVRVKINYDKYHELIENIVIDGKKLSEIAEIKKSKMYDYILVKINSESSLIEDSN</sequence>
<evidence type="ECO:0000313" key="1">
    <source>
        <dbReference type="EMBL" id="ALT69789.1"/>
    </source>
</evidence>
<dbReference type="EMBL" id="CP011266">
    <property type="protein sequence ID" value="ALT69789.1"/>
    <property type="molecule type" value="Genomic_DNA"/>
</dbReference>
<organism evidence="1 2">
    <name type="scientific">Methanobrevibacter millerae</name>
    <dbReference type="NCBI Taxonomy" id="230361"/>
    <lineage>
        <taxon>Archaea</taxon>
        <taxon>Methanobacteriati</taxon>
        <taxon>Methanobacteriota</taxon>
        <taxon>Methanomada group</taxon>
        <taxon>Methanobacteria</taxon>
        <taxon>Methanobacteriales</taxon>
        <taxon>Methanobacteriaceae</taxon>
        <taxon>Methanobrevibacter</taxon>
    </lineage>
</organism>
<dbReference type="RefSeq" id="WP_058740004.1">
    <property type="nucleotide sequence ID" value="NZ_CP011266.1"/>
</dbReference>
<dbReference type="OrthoDB" id="52512at2157"/>
<name>A0A0U3EMH2_9EURY</name>
<gene>
    <name evidence="1" type="ORF">sm9_2033</name>
</gene>
<protein>
    <submittedName>
        <fullName evidence="1">Methanogenesis marker protein 7</fullName>
    </submittedName>
</protein>
<reference evidence="1 2" key="1">
    <citation type="submission" date="2015-04" db="EMBL/GenBank/DDBJ databases">
        <title>The complete genome sequence of the rumen methanogen Methanobrevibacter millerae SM9.</title>
        <authorList>
            <person name="Leahy S.C."/>
            <person name="Kelly W.J."/>
            <person name="Pacheco D.M."/>
            <person name="Li D."/>
            <person name="Altermann E."/>
            <person name="Attwood G.T."/>
        </authorList>
    </citation>
    <scope>NUCLEOTIDE SEQUENCE [LARGE SCALE GENOMIC DNA]</scope>
    <source>
        <strain evidence="1 2">SM9</strain>
    </source>
</reference>
<dbReference type="Proteomes" id="UP000067738">
    <property type="component" value="Chromosome"/>
</dbReference>
<dbReference type="KEGG" id="mmil:sm9_2033"/>
<keyword evidence="2" id="KW-1185">Reference proteome</keyword>
<dbReference type="AlphaFoldDB" id="A0A0U3EMH2"/>
<dbReference type="GeneID" id="26736986"/>
<dbReference type="PIRSF" id="PIRSF019164">
    <property type="entry name" value="UCP019164"/>
    <property type="match status" value="1"/>
</dbReference>
<dbReference type="PATRIC" id="fig|230361.4.peg.2104"/>
<accession>A0A0U3EMH2</accession>
<proteinExistence type="predicted"/>
<dbReference type="InterPro" id="IPR026327">
    <property type="entry name" value="Me_CoM_Rdtase_prot-C-like"/>
</dbReference>
<evidence type="ECO:0000313" key="2">
    <source>
        <dbReference type="Proteomes" id="UP000067738"/>
    </source>
</evidence>
<dbReference type="NCBIfam" id="TIGR03274">
    <property type="entry name" value="methan_mark_7"/>
    <property type="match status" value="1"/>
</dbReference>
<dbReference type="InterPro" id="IPR011312">
    <property type="entry name" value="Menthan_mark_7"/>
</dbReference>